<dbReference type="Proteomes" id="UP000324222">
    <property type="component" value="Unassembled WGS sequence"/>
</dbReference>
<protein>
    <submittedName>
        <fullName evidence="1">Uncharacterized protein</fullName>
    </submittedName>
</protein>
<dbReference type="AlphaFoldDB" id="A0A5B7E6A2"/>
<evidence type="ECO:0000313" key="1">
    <source>
        <dbReference type="EMBL" id="MPC28867.1"/>
    </source>
</evidence>
<dbReference type="EMBL" id="VSRR010001981">
    <property type="protein sequence ID" value="MPC28867.1"/>
    <property type="molecule type" value="Genomic_DNA"/>
</dbReference>
<evidence type="ECO:0000313" key="2">
    <source>
        <dbReference type="Proteomes" id="UP000324222"/>
    </source>
</evidence>
<name>A0A5B7E6A2_PORTR</name>
<gene>
    <name evidence="1" type="ORF">E2C01_022080</name>
</gene>
<reference evidence="1 2" key="1">
    <citation type="submission" date="2019-05" db="EMBL/GenBank/DDBJ databases">
        <title>Another draft genome of Portunus trituberculatus and its Hox gene families provides insights of decapod evolution.</title>
        <authorList>
            <person name="Jeong J.-H."/>
            <person name="Song I."/>
            <person name="Kim S."/>
            <person name="Choi T."/>
            <person name="Kim D."/>
            <person name="Ryu S."/>
            <person name="Kim W."/>
        </authorList>
    </citation>
    <scope>NUCLEOTIDE SEQUENCE [LARGE SCALE GENOMIC DNA]</scope>
    <source>
        <tissue evidence="1">Muscle</tissue>
    </source>
</reference>
<proteinExistence type="predicted"/>
<sequence>MREAEFSVTAHHNKGASLYTVPRHLRTPLARSPSWYISLVVLCLPQPARPASFFPPAAPGLEGRIIKQY</sequence>
<accession>A0A5B7E6A2</accession>
<comment type="caution">
    <text evidence="1">The sequence shown here is derived from an EMBL/GenBank/DDBJ whole genome shotgun (WGS) entry which is preliminary data.</text>
</comment>
<organism evidence="1 2">
    <name type="scientific">Portunus trituberculatus</name>
    <name type="common">Swimming crab</name>
    <name type="synonym">Neptunus trituberculatus</name>
    <dbReference type="NCBI Taxonomy" id="210409"/>
    <lineage>
        <taxon>Eukaryota</taxon>
        <taxon>Metazoa</taxon>
        <taxon>Ecdysozoa</taxon>
        <taxon>Arthropoda</taxon>
        <taxon>Crustacea</taxon>
        <taxon>Multicrustacea</taxon>
        <taxon>Malacostraca</taxon>
        <taxon>Eumalacostraca</taxon>
        <taxon>Eucarida</taxon>
        <taxon>Decapoda</taxon>
        <taxon>Pleocyemata</taxon>
        <taxon>Brachyura</taxon>
        <taxon>Eubrachyura</taxon>
        <taxon>Portunoidea</taxon>
        <taxon>Portunidae</taxon>
        <taxon>Portuninae</taxon>
        <taxon>Portunus</taxon>
    </lineage>
</organism>
<keyword evidence="2" id="KW-1185">Reference proteome</keyword>